<gene>
    <name evidence="2" type="ORF">SAMN05216578_106118</name>
</gene>
<dbReference type="OrthoDB" id="6150901at2"/>
<dbReference type="EMBL" id="FOYD01000006">
    <property type="protein sequence ID" value="SFQ84390.1"/>
    <property type="molecule type" value="Genomic_DNA"/>
</dbReference>
<sequence>MMLHSLTDGFFRPLTTVLALTMMLTGCQWPADPERSLTAARERGALRVGVVANPPWVEVPDPAAPVGLESELVREFAERQDLDIQWHHRGVEQLVESLRRHELDLLIGGFSATHPWRAEVGQTFIYFNERNQQGTLGEHVILTAPGENALLLTLERFLFTRQDPEHYLPTLRAAGQP</sequence>
<dbReference type="InterPro" id="IPR001638">
    <property type="entry name" value="Solute-binding_3/MltF_N"/>
</dbReference>
<evidence type="ECO:0000313" key="3">
    <source>
        <dbReference type="Proteomes" id="UP000242815"/>
    </source>
</evidence>
<feature type="domain" description="Solute-binding protein family 3/N-terminal" evidence="1">
    <location>
        <begin position="46"/>
        <end position="126"/>
    </location>
</feature>
<name>A0A1I6BU19_9GAMM</name>
<protein>
    <submittedName>
        <fullName evidence="2">Extracellular solute-binding protein, family 3</fullName>
    </submittedName>
</protein>
<dbReference type="Proteomes" id="UP000242815">
    <property type="component" value="Unassembled WGS sequence"/>
</dbReference>
<proteinExistence type="predicted"/>
<dbReference type="RefSeq" id="WP_090539174.1">
    <property type="nucleotide sequence ID" value="NZ_FOYD01000006.1"/>
</dbReference>
<evidence type="ECO:0000259" key="1">
    <source>
        <dbReference type="Pfam" id="PF00497"/>
    </source>
</evidence>
<reference evidence="2 3" key="1">
    <citation type="submission" date="2016-10" db="EMBL/GenBank/DDBJ databases">
        <authorList>
            <person name="de Groot N.N."/>
        </authorList>
    </citation>
    <scope>NUCLEOTIDE SEQUENCE [LARGE SCALE GENOMIC DNA]</scope>
    <source>
        <strain evidence="2 3">JCM 18415</strain>
    </source>
</reference>
<organism evidence="2 3">
    <name type="scientific">Halopseudomonas formosensis</name>
    <dbReference type="NCBI Taxonomy" id="1002526"/>
    <lineage>
        <taxon>Bacteria</taxon>
        <taxon>Pseudomonadati</taxon>
        <taxon>Pseudomonadota</taxon>
        <taxon>Gammaproteobacteria</taxon>
        <taxon>Pseudomonadales</taxon>
        <taxon>Pseudomonadaceae</taxon>
        <taxon>Halopseudomonas</taxon>
    </lineage>
</organism>
<dbReference type="AlphaFoldDB" id="A0A1I6BU19"/>
<dbReference type="Gene3D" id="3.40.190.10">
    <property type="entry name" value="Periplasmic binding protein-like II"/>
    <property type="match status" value="1"/>
</dbReference>
<accession>A0A1I6BU19</accession>
<evidence type="ECO:0000313" key="2">
    <source>
        <dbReference type="EMBL" id="SFQ84390.1"/>
    </source>
</evidence>
<dbReference type="Pfam" id="PF00497">
    <property type="entry name" value="SBP_bac_3"/>
    <property type="match status" value="1"/>
</dbReference>
<dbReference type="SUPFAM" id="SSF53850">
    <property type="entry name" value="Periplasmic binding protein-like II"/>
    <property type="match status" value="1"/>
</dbReference>
<dbReference type="STRING" id="1002526.SAMN05216578_106118"/>